<name>A0A1I4F0W6_9HYPH</name>
<keyword evidence="2" id="KW-1185">Reference proteome</keyword>
<dbReference type="AlphaFoldDB" id="A0A1I4F0W6"/>
<accession>A0A1I4F0W6</accession>
<evidence type="ECO:0000313" key="2">
    <source>
        <dbReference type="Proteomes" id="UP000323300"/>
    </source>
</evidence>
<evidence type="ECO:0000313" key="1">
    <source>
        <dbReference type="EMBL" id="SFL11073.1"/>
    </source>
</evidence>
<protein>
    <submittedName>
        <fullName evidence="1">UDP-glucose/GDP-mannose dehydrogenase family, NAD binding domain</fullName>
    </submittedName>
</protein>
<reference evidence="1 2" key="1">
    <citation type="submission" date="2016-10" db="EMBL/GenBank/DDBJ databases">
        <authorList>
            <person name="Varghese N."/>
            <person name="Submissions S."/>
        </authorList>
    </citation>
    <scope>NUCLEOTIDE SEQUENCE [LARGE SCALE GENOMIC DNA]</scope>
    <source>
        <strain evidence="1 2">DSM 21822</strain>
    </source>
</reference>
<gene>
    <name evidence="1" type="ORF">SAMN04488498_13333</name>
</gene>
<proteinExistence type="predicted"/>
<organism evidence="1 2">
    <name type="scientific">Neomesorhizobium albiziae</name>
    <dbReference type="NCBI Taxonomy" id="335020"/>
    <lineage>
        <taxon>Bacteria</taxon>
        <taxon>Pseudomonadati</taxon>
        <taxon>Pseudomonadota</taxon>
        <taxon>Alphaproteobacteria</taxon>
        <taxon>Hyphomicrobiales</taxon>
        <taxon>Phyllobacteriaceae</taxon>
        <taxon>Neomesorhizobium</taxon>
    </lineage>
</organism>
<dbReference type="EMBL" id="FOSL01000033">
    <property type="protein sequence ID" value="SFL11073.1"/>
    <property type="molecule type" value="Genomic_DNA"/>
</dbReference>
<dbReference type="Proteomes" id="UP000323300">
    <property type="component" value="Unassembled WGS sequence"/>
</dbReference>
<sequence length="122" mass="12458">MDFSRIVETGVVIICVPTPLSKNREPDLRFVVNATPVDRAIPSPTNEGIQPRIAVADPSPPVGADVAGLMTALYLAPEPAVLLSSAPLGCEASGTLAQGGLAASLGAEDSVDLHPFSSPNSL</sequence>
<dbReference type="Gene3D" id="3.50.50.60">
    <property type="entry name" value="FAD/NAD(P)-binding domain"/>
    <property type="match status" value="1"/>
</dbReference>
<dbReference type="InterPro" id="IPR036188">
    <property type="entry name" value="FAD/NAD-bd_sf"/>
</dbReference>